<dbReference type="STRING" id="525263.HMPREF0298_0571"/>
<evidence type="ECO:0000313" key="8">
    <source>
        <dbReference type="Proteomes" id="UP000006196"/>
    </source>
</evidence>
<keyword evidence="4 5" id="KW-0472">Membrane</keyword>
<evidence type="ECO:0000256" key="1">
    <source>
        <dbReference type="ARBA" id="ARBA00004141"/>
    </source>
</evidence>
<organism evidence="7 8">
    <name type="scientific">Corynebacterium lipophiloflavum (strain ATCC 700352 / DSM 44291 / CCUG 37336 / JCM 10383 / DMMZ 1944)</name>
    <dbReference type="NCBI Taxonomy" id="525263"/>
    <lineage>
        <taxon>Bacteria</taxon>
        <taxon>Bacillati</taxon>
        <taxon>Actinomycetota</taxon>
        <taxon>Actinomycetes</taxon>
        <taxon>Mycobacteriales</taxon>
        <taxon>Corynebacteriaceae</taxon>
        <taxon>Corynebacterium</taxon>
    </lineage>
</organism>
<proteinExistence type="predicted"/>
<reference evidence="7" key="1">
    <citation type="submission" date="2009-01" db="EMBL/GenBank/DDBJ databases">
        <authorList>
            <person name="Qin X."/>
            <person name="Bachman B."/>
            <person name="Battles P."/>
            <person name="Bell A."/>
            <person name="Bess C."/>
            <person name="Bickham C."/>
            <person name="Chaboub L."/>
            <person name="Chen D."/>
            <person name="Coyle M."/>
            <person name="Deiros D.R."/>
            <person name="Dinh H."/>
            <person name="Forbes L."/>
            <person name="Fowler G."/>
            <person name="Francisco L."/>
            <person name="Fu Q."/>
            <person name="Gubbala S."/>
            <person name="Hale W."/>
            <person name="Han Y."/>
            <person name="Hemphill L."/>
            <person name="Highlander S.K."/>
            <person name="Hirani K."/>
            <person name="Hogues M."/>
            <person name="Jackson L."/>
            <person name="Jakkamsetti A."/>
            <person name="Javaid M."/>
            <person name="Jiang H."/>
            <person name="Korchina V."/>
            <person name="Kovar C."/>
            <person name="Lara F."/>
            <person name="Lee S."/>
            <person name="Mata R."/>
            <person name="Mathew T."/>
            <person name="Moen C."/>
            <person name="Morales K."/>
            <person name="Munidasa M."/>
            <person name="Nazareth L."/>
            <person name="Ngo R."/>
            <person name="Nguyen L."/>
            <person name="Okwuonu G."/>
            <person name="Ongeri F."/>
            <person name="Patil S."/>
            <person name="Petrosino J."/>
            <person name="Pham C."/>
            <person name="Pham P."/>
            <person name="Pu L.-L."/>
            <person name="Puazo M."/>
            <person name="Raj R."/>
            <person name="Reid J."/>
            <person name="Rouhana J."/>
            <person name="Saada N."/>
            <person name="Shang Y."/>
            <person name="Simmons D."/>
            <person name="Thornton R."/>
            <person name="Warren J."/>
            <person name="Weissenberger G."/>
            <person name="Zhang J."/>
            <person name="Zhang L."/>
            <person name="Zhou C."/>
            <person name="Zhu D."/>
            <person name="Muzny D."/>
            <person name="Worley K."/>
            <person name="Gibbs R."/>
        </authorList>
    </citation>
    <scope>NUCLEOTIDE SEQUENCE [LARGE SCALE GENOMIC DNA]</scope>
    <source>
        <strain evidence="7">DSM 44291</strain>
    </source>
</reference>
<dbReference type="RefSeq" id="WP_006841053.1">
    <property type="nucleotide sequence ID" value="NZ_GG667196.1"/>
</dbReference>
<feature type="transmembrane region" description="Helical" evidence="5">
    <location>
        <begin position="81"/>
        <end position="113"/>
    </location>
</feature>
<evidence type="ECO:0000256" key="3">
    <source>
        <dbReference type="ARBA" id="ARBA00022989"/>
    </source>
</evidence>
<evidence type="ECO:0000256" key="4">
    <source>
        <dbReference type="ARBA" id="ARBA00023136"/>
    </source>
</evidence>
<comment type="subcellular location">
    <subcellularLocation>
        <location evidence="1">Membrane</location>
        <topology evidence="1">Multi-pass membrane protein</topology>
    </subcellularLocation>
</comment>
<dbReference type="eggNOG" id="COG1230">
    <property type="taxonomic scope" value="Bacteria"/>
</dbReference>
<protein>
    <recommendedName>
        <fullName evidence="6">Cation efflux protein transmembrane domain-containing protein</fullName>
    </recommendedName>
</protein>
<dbReference type="Gene3D" id="1.20.1510.10">
    <property type="entry name" value="Cation efflux protein transmembrane domain"/>
    <property type="match status" value="1"/>
</dbReference>
<evidence type="ECO:0000259" key="6">
    <source>
        <dbReference type="Pfam" id="PF01545"/>
    </source>
</evidence>
<gene>
    <name evidence="7" type="ORF">HMPREF0298_0571</name>
</gene>
<feature type="transmembrane region" description="Helical" evidence="5">
    <location>
        <begin position="7"/>
        <end position="28"/>
    </location>
</feature>
<dbReference type="HOGENOM" id="CLU_013430_8_2_11"/>
<name>C0XQ51_CORLD</name>
<evidence type="ECO:0000256" key="5">
    <source>
        <dbReference type="SAM" id="Phobius"/>
    </source>
</evidence>
<sequence>MALRRVAAKVLAGLILIPAVAALVMVVHKVLNPVPPAPEGLTLVAAGALVVNVVCAMILLKVRGTGVALATGAWLAARNDALSNLLIIAAGLLTLVYATAWFDIVVGCVIALLNFSAAKEVWEEAN</sequence>
<keyword evidence="2 5" id="KW-0812">Transmembrane</keyword>
<dbReference type="Pfam" id="PF01545">
    <property type="entry name" value="Cation_efflux"/>
    <property type="match status" value="1"/>
</dbReference>
<dbReference type="InterPro" id="IPR058533">
    <property type="entry name" value="Cation_efflux_TM"/>
</dbReference>
<dbReference type="InterPro" id="IPR027469">
    <property type="entry name" value="Cation_efflux_TMD_sf"/>
</dbReference>
<accession>C0XQ51</accession>
<dbReference type="EMBL" id="ACHJ01000033">
    <property type="protein sequence ID" value="EEI17644.1"/>
    <property type="molecule type" value="Genomic_DNA"/>
</dbReference>
<dbReference type="AlphaFoldDB" id="C0XQ51"/>
<evidence type="ECO:0000256" key="2">
    <source>
        <dbReference type="ARBA" id="ARBA00022692"/>
    </source>
</evidence>
<dbReference type="SUPFAM" id="SSF161111">
    <property type="entry name" value="Cation efflux protein transmembrane domain-like"/>
    <property type="match status" value="1"/>
</dbReference>
<dbReference type="Proteomes" id="UP000006196">
    <property type="component" value="Unassembled WGS sequence"/>
</dbReference>
<dbReference type="GO" id="GO:0016020">
    <property type="term" value="C:membrane"/>
    <property type="evidence" value="ECO:0007669"/>
    <property type="project" value="UniProtKB-SubCell"/>
</dbReference>
<comment type="caution">
    <text evidence="7">The sequence shown here is derived from an EMBL/GenBank/DDBJ whole genome shotgun (WGS) entry which is preliminary data.</text>
</comment>
<keyword evidence="3 5" id="KW-1133">Transmembrane helix</keyword>
<feature type="domain" description="Cation efflux protein transmembrane" evidence="6">
    <location>
        <begin position="6"/>
        <end position="118"/>
    </location>
</feature>
<keyword evidence="8" id="KW-1185">Reference proteome</keyword>
<feature type="transmembrane region" description="Helical" evidence="5">
    <location>
        <begin position="40"/>
        <end position="60"/>
    </location>
</feature>
<evidence type="ECO:0000313" key="7">
    <source>
        <dbReference type="EMBL" id="EEI17644.1"/>
    </source>
</evidence>